<dbReference type="Proteomes" id="UP000297617">
    <property type="component" value="Unassembled WGS sequence"/>
</dbReference>
<reference evidence="1" key="1">
    <citation type="submission" date="2018-10" db="EMBL/GenBank/DDBJ databases">
        <authorList>
            <person name="Vincent A.T."/>
            <person name="Schiettekatte O."/>
            <person name="Bourhy P."/>
            <person name="Veyrier F.J."/>
            <person name="Picardeau M."/>
        </authorList>
    </citation>
    <scope>NUCLEOTIDE SEQUENCE</scope>
    <source>
        <strain evidence="1">201800295</strain>
    </source>
</reference>
<protein>
    <submittedName>
        <fullName evidence="2">Uncharacterized protein</fullName>
    </submittedName>
</protein>
<dbReference type="EMBL" id="RQFD01000016">
    <property type="protein sequence ID" value="TGK47343.1"/>
    <property type="molecule type" value="Genomic_DNA"/>
</dbReference>
<dbReference type="EMBL" id="RQFT01000012">
    <property type="protein sequence ID" value="TGL03563.1"/>
    <property type="molecule type" value="Genomic_DNA"/>
</dbReference>
<dbReference type="AlphaFoldDB" id="A0A7I0HQ19"/>
<organism evidence="2 4">
    <name type="scientific">Leptospira bouyouniensis</name>
    <dbReference type="NCBI Taxonomy" id="2484911"/>
    <lineage>
        <taxon>Bacteria</taxon>
        <taxon>Pseudomonadati</taxon>
        <taxon>Spirochaetota</taxon>
        <taxon>Spirochaetia</taxon>
        <taxon>Leptospirales</taxon>
        <taxon>Leptospiraceae</taxon>
        <taxon>Leptospira</taxon>
    </lineage>
</organism>
<dbReference type="Proteomes" id="UP000297641">
    <property type="component" value="Unassembled WGS sequence"/>
</dbReference>
<evidence type="ECO:0000313" key="2">
    <source>
        <dbReference type="EMBL" id="TGL03563.1"/>
    </source>
</evidence>
<evidence type="ECO:0000313" key="1">
    <source>
        <dbReference type="EMBL" id="TGK47343.1"/>
    </source>
</evidence>
<evidence type="ECO:0000313" key="3">
    <source>
        <dbReference type="Proteomes" id="UP000297617"/>
    </source>
</evidence>
<sequence>MVFIFCVSLSCTPKLGWIRTLPPEFPRDTNLQLGTFVRPTEKKSAMGSKNFQLVWSETIQIQTNQKFKKVWREWRVYHDHIRFRQLIGKGQYEKSNDWVLFSTKELNTKECRLDLSPKQKTKYLTNRIPCETFPLDETKEFDHNLVYYYDGDSLYPLQYESGYVEANFGIAWESDKAYEKTKLFEISKLKYGKKEFQPHVYHHVKLD</sequence>
<accession>A0A7I0HQ19</accession>
<gene>
    <name evidence="1" type="ORF">EHQ10_16340</name>
    <name evidence="2" type="ORF">EHQ43_14890</name>
</gene>
<evidence type="ECO:0000313" key="4">
    <source>
        <dbReference type="Proteomes" id="UP000297641"/>
    </source>
</evidence>
<comment type="caution">
    <text evidence="2">The sequence shown here is derived from an EMBL/GenBank/DDBJ whole genome shotgun (WGS) entry which is preliminary data.</text>
</comment>
<proteinExistence type="predicted"/>
<reference evidence="2 4" key="2">
    <citation type="journal article" date="2019" name="PLoS Negl. Trop. Dis.">
        <title>Revisiting the worldwide diversity of Leptospira species in the environment.</title>
        <authorList>
            <person name="Vincent A.T."/>
            <person name="Schiettekatte O."/>
            <person name="Bourhy P."/>
            <person name="Veyrier F.J."/>
            <person name="Picardeau M."/>
        </authorList>
    </citation>
    <scope>NUCLEOTIDE SEQUENCE [LARGE SCALE GENOMIC DNA]</scope>
    <source>
        <strain evidence="2 4">201800273</strain>
        <strain evidence="1">201800295</strain>
    </source>
</reference>
<keyword evidence="3" id="KW-1185">Reference proteome</keyword>
<name>A0A7I0HQ19_9LEPT</name>